<feature type="domain" description="Large ribosomal subunit protein mL46 N-terminal" evidence="9">
    <location>
        <begin position="51"/>
        <end position="144"/>
    </location>
</feature>
<dbReference type="AlphaFoldDB" id="A0A8C4QFN1"/>
<evidence type="ECO:0000256" key="3">
    <source>
        <dbReference type="ARBA" id="ARBA00022946"/>
    </source>
</evidence>
<dbReference type="PANTHER" id="PTHR13124:SF12">
    <property type="entry name" value="LARGE RIBOSOMAL SUBUNIT PROTEIN ML46"/>
    <property type="match status" value="1"/>
</dbReference>
<keyword evidence="3" id="KW-0809">Transit peptide</keyword>
<evidence type="ECO:0000256" key="5">
    <source>
        <dbReference type="ARBA" id="ARBA00023128"/>
    </source>
</evidence>
<reference evidence="10" key="1">
    <citation type="submission" date="2025-08" db="UniProtKB">
        <authorList>
            <consortium name="Ensembl"/>
        </authorList>
    </citation>
    <scope>IDENTIFICATION</scope>
</reference>
<evidence type="ECO:0000256" key="2">
    <source>
        <dbReference type="ARBA" id="ARBA00009070"/>
    </source>
</evidence>
<organism evidence="10 11">
    <name type="scientific">Eptatretus burgeri</name>
    <name type="common">Inshore hagfish</name>
    <dbReference type="NCBI Taxonomy" id="7764"/>
    <lineage>
        <taxon>Eukaryota</taxon>
        <taxon>Metazoa</taxon>
        <taxon>Chordata</taxon>
        <taxon>Craniata</taxon>
        <taxon>Vertebrata</taxon>
        <taxon>Cyclostomata</taxon>
        <taxon>Myxini</taxon>
        <taxon>Myxiniformes</taxon>
        <taxon>Myxinidae</taxon>
        <taxon>Eptatretinae</taxon>
        <taxon>Eptatretus</taxon>
    </lineage>
</organism>
<accession>A0A8C4QFN1</accession>
<dbReference type="InterPro" id="IPR015797">
    <property type="entry name" value="NUDIX_hydrolase-like_dom_sf"/>
</dbReference>
<dbReference type="GO" id="GO:0005762">
    <property type="term" value="C:mitochondrial large ribosomal subunit"/>
    <property type="evidence" value="ECO:0007669"/>
    <property type="project" value="TreeGrafter"/>
</dbReference>
<evidence type="ECO:0000313" key="11">
    <source>
        <dbReference type="Proteomes" id="UP000694388"/>
    </source>
</evidence>
<dbReference type="Proteomes" id="UP000694388">
    <property type="component" value="Unplaced"/>
</dbReference>
<dbReference type="Gene3D" id="3.90.79.10">
    <property type="entry name" value="Nucleoside Triphosphate Pyrophosphohydrolase"/>
    <property type="match status" value="1"/>
</dbReference>
<dbReference type="InterPro" id="IPR040008">
    <property type="entry name" value="Ribosomal_mL46"/>
</dbReference>
<evidence type="ECO:0000313" key="10">
    <source>
        <dbReference type="Ensembl" id="ENSEBUP00000014280.1"/>
    </source>
</evidence>
<evidence type="ECO:0000256" key="8">
    <source>
        <dbReference type="ARBA" id="ARBA00035534"/>
    </source>
</evidence>
<name>A0A8C4QFN1_EPTBU</name>
<evidence type="ECO:0000256" key="4">
    <source>
        <dbReference type="ARBA" id="ARBA00022980"/>
    </source>
</evidence>
<comment type="similarity">
    <text evidence="2">Belongs to the mitochondrion-specific ribosomal protein mL46 family.</text>
</comment>
<keyword evidence="6" id="KW-0687">Ribonucleoprotein</keyword>
<evidence type="ECO:0000256" key="6">
    <source>
        <dbReference type="ARBA" id="ARBA00023274"/>
    </source>
</evidence>
<sequence>MGYPNMAAPIRSVASVLRKSTRRLSLNPFASRQLATNVEALADLERPAAPWRLFAAACVERLPVVSQERSDIEDRYWRFVQQLELQQSVLSDHEVRLAMEAQKLRSGILEDDDDLETLSGLDVEEQYEKKFNSFVTAPRRTEADELGDRSTHQRCLPDKLVLLFREQLAADAPLTWCLPQAEWMPGESLRQTAERALITAAGDNLEAKFLGNAPAGFYKYKFPSNVRTENSIGGKIFFFKAILHGGDVLSSKDGSYVWVTKGEMQEYLKPNYLKEINKFIFDV</sequence>
<keyword evidence="11" id="KW-1185">Reference proteome</keyword>
<keyword evidence="4" id="KW-0689">Ribosomal protein</keyword>
<evidence type="ECO:0000259" key="9">
    <source>
        <dbReference type="Pfam" id="PF11788"/>
    </source>
</evidence>
<protein>
    <recommendedName>
        <fullName evidence="7">Large ribosomal subunit protein mL46</fullName>
    </recommendedName>
    <alternativeName>
        <fullName evidence="8">39S ribosomal protein L46, mitochondrial</fullName>
    </alternativeName>
</protein>
<dbReference type="Pfam" id="PF11788">
    <property type="entry name" value="MRP-L46"/>
    <property type="match status" value="1"/>
</dbReference>
<evidence type="ECO:0000256" key="1">
    <source>
        <dbReference type="ARBA" id="ARBA00004173"/>
    </source>
</evidence>
<keyword evidence="5" id="KW-0496">Mitochondrion</keyword>
<dbReference type="GO" id="GO:0003735">
    <property type="term" value="F:structural constituent of ribosome"/>
    <property type="evidence" value="ECO:0007669"/>
    <property type="project" value="InterPro"/>
</dbReference>
<proteinExistence type="inferred from homology"/>
<dbReference type="CDD" id="cd04661">
    <property type="entry name" value="NUDIX_MRP_L46"/>
    <property type="match status" value="1"/>
</dbReference>
<dbReference type="SUPFAM" id="SSF55811">
    <property type="entry name" value="Nudix"/>
    <property type="match status" value="1"/>
</dbReference>
<dbReference type="OMA" id="EKWDLYA"/>
<comment type="subcellular location">
    <subcellularLocation>
        <location evidence="1">Mitochondrion</location>
    </subcellularLocation>
</comment>
<evidence type="ECO:0000256" key="7">
    <source>
        <dbReference type="ARBA" id="ARBA00035190"/>
    </source>
</evidence>
<dbReference type="GO" id="GO:0005743">
    <property type="term" value="C:mitochondrial inner membrane"/>
    <property type="evidence" value="ECO:0007669"/>
    <property type="project" value="UniProtKB-ARBA"/>
</dbReference>
<dbReference type="PANTHER" id="PTHR13124">
    <property type="entry name" value="39S RIBOSOMAL PROTEIN L46, MITOCHONDRIAL PRECURSOR-RELATED"/>
    <property type="match status" value="1"/>
</dbReference>
<dbReference type="InterPro" id="IPR021757">
    <property type="entry name" value="Ribosomal_mL46_N"/>
</dbReference>
<dbReference type="InterPro" id="IPR033650">
    <property type="entry name" value="Ribosomal_mL46_NUDIX"/>
</dbReference>
<reference evidence="10" key="2">
    <citation type="submission" date="2025-09" db="UniProtKB">
        <authorList>
            <consortium name="Ensembl"/>
        </authorList>
    </citation>
    <scope>IDENTIFICATION</scope>
</reference>
<dbReference type="FunFam" id="3.90.79.10:FF:000018">
    <property type="entry name" value="39S ribosomal protein L46, mitochondrial"/>
    <property type="match status" value="1"/>
</dbReference>
<dbReference type="GeneTree" id="ENSGT00390000015400"/>
<dbReference type="Ensembl" id="ENSEBUT00000014856.1">
    <property type="protein sequence ID" value="ENSEBUP00000014280.1"/>
    <property type="gene ID" value="ENSEBUG00000008986.1"/>
</dbReference>